<reference evidence="1 2" key="1">
    <citation type="submission" date="2018-06" db="EMBL/GenBank/DDBJ databases">
        <authorList>
            <consortium name="Pathogen Informatics"/>
            <person name="Doyle S."/>
        </authorList>
    </citation>
    <scope>NUCLEOTIDE SEQUENCE [LARGE SCALE GENOMIC DNA]</scope>
    <source>
        <strain evidence="1 2">NCTC13148</strain>
    </source>
</reference>
<dbReference type="EMBL" id="UGET01000003">
    <property type="protein sequence ID" value="STL62593.1"/>
    <property type="molecule type" value="Genomic_DNA"/>
</dbReference>
<gene>
    <name evidence="1" type="ORF">NCTC13148_00323</name>
</gene>
<sequence length="36" mass="4209">MKLLIVAFVTFVSLVVRRHINYRPFPGKANLLILLR</sequence>
<name>A0A377BH63_ECOLX</name>
<evidence type="ECO:0000313" key="1">
    <source>
        <dbReference type="EMBL" id="STL62593.1"/>
    </source>
</evidence>
<dbReference type="Proteomes" id="UP000254255">
    <property type="component" value="Unassembled WGS sequence"/>
</dbReference>
<organism evidence="1 2">
    <name type="scientific">Escherichia coli</name>
    <dbReference type="NCBI Taxonomy" id="562"/>
    <lineage>
        <taxon>Bacteria</taxon>
        <taxon>Pseudomonadati</taxon>
        <taxon>Pseudomonadota</taxon>
        <taxon>Gammaproteobacteria</taxon>
        <taxon>Enterobacterales</taxon>
        <taxon>Enterobacteriaceae</taxon>
        <taxon>Escherichia</taxon>
    </lineage>
</organism>
<protein>
    <submittedName>
        <fullName evidence="1">Uncharacterized protein</fullName>
    </submittedName>
</protein>
<dbReference type="AlphaFoldDB" id="A0A377BH63"/>
<accession>A0A377BH63</accession>
<proteinExistence type="predicted"/>
<evidence type="ECO:0000313" key="2">
    <source>
        <dbReference type="Proteomes" id="UP000254255"/>
    </source>
</evidence>